<keyword evidence="2" id="KW-0560">Oxidoreductase</keyword>
<dbReference type="Gene3D" id="1.20.1050.10">
    <property type="match status" value="1"/>
</dbReference>
<dbReference type="SFLD" id="SFLDS00019">
    <property type="entry name" value="Glutathione_Transferase_(cytos"/>
    <property type="match status" value="1"/>
</dbReference>
<dbReference type="Pfam" id="PF13410">
    <property type="entry name" value="GST_C_2"/>
    <property type="match status" value="1"/>
</dbReference>
<dbReference type="FunFam" id="3.40.30.10:FF:000123">
    <property type="entry name" value="Glutathione transferase o1"/>
    <property type="match status" value="1"/>
</dbReference>
<dbReference type="AlphaFoldDB" id="A0AAW1IU36"/>
<dbReference type="InterPro" id="IPR036249">
    <property type="entry name" value="Thioredoxin-like_sf"/>
</dbReference>
<dbReference type="EMBL" id="JASPKY010000548">
    <property type="protein sequence ID" value="KAK9693222.1"/>
    <property type="molecule type" value="Genomic_DNA"/>
</dbReference>
<dbReference type="PROSITE" id="PS50405">
    <property type="entry name" value="GST_CTER"/>
    <property type="match status" value="1"/>
</dbReference>
<dbReference type="SUPFAM" id="SSF47616">
    <property type="entry name" value="GST C-terminal domain-like"/>
    <property type="match status" value="1"/>
</dbReference>
<dbReference type="PANTHER" id="PTHR43968:SF6">
    <property type="entry name" value="GLUTATHIONE S-TRANSFERASE OMEGA"/>
    <property type="match status" value="1"/>
</dbReference>
<evidence type="ECO:0000259" key="4">
    <source>
        <dbReference type="PROSITE" id="PS50405"/>
    </source>
</evidence>
<dbReference type="InterPro" id="IPR036282">
    <property type="entry name" value="Glutathione-S-Trfase_C_sf"/>
</dbReference>
<organism evidence="5 6">
    <name type="scientific">Popillia japonica</name>
    <name type="common">Japanese beetle</name>
    <dbReference type="NCBI Taxonomy" id="7064"/>
    <lineage>
        <taxon>Eukaryota</taxon>
        <taxon>Metazoa</taxon>
        <taxon>Ecdysozoa</taxon>
        <taxon>Arthropoda</taxon>
        <taxon>Hexapoda</taxon>
        <taxon>Insecta</taxon>
        <taxon>Pterygota</taxon>
        <taxon>Neoptera</taxon>
        <taxon>Endopterygota</taxon>
        <taxon>Coleoptera</taxon>
        <taxon>Polyphaga</taxon>
        <taxon>Scarabaeiformia</taxon>
        <taxon>Scarabaeidae</taxon>
        <taxon>Rutelinae</taxon>
        <taxon>Popillia</taxon>
    </lineage>
</organism>
<comment type="similarity">
    <text evidence="1">Belongs to the GST superfamily. Omega family.</text>
</comment>
<gene>
    <name evidence="5" type="ORF">QE152_g34352</name>
</gene>
<evidence type="ECO:0000313" key="5">
    <source>
        <dbReference type="EMBL" id="KAK9693222.1"/>
    </source>
</evidence>
<dbReference type="GO" id="GO:0045174">
    <property type="term" value="F:glutathione dehydrogenase (ascorbate) activity"/>
    <property type="evidence" value="ECO:0007669"/>
    <property type="project" value="TreeGrafter"/>
</dbReference>
<evidence type="ECO:0000256" key="1">
    <source>
        <dbReference type="ARBA" id="ARBA00011067"/>
    </source>
</evidence>
<proteinExistence type="inferred from homology"/>
<evidence type="ECO:0000313" key="6">
    <source>
        <dbReference type="Proteomes" id="UP001458880"/>
    </source>
</evidence>
<evidence type="ECO:0000256" key="2">
    <source>
        <dbReference type="ARBA" id="ARBA00023002"/>
    </source>
</evidence>
<reference evidence="5 6" key="1">
    <citation type="journal article" date="2024" name="BMC Genomics">
        <title>De novo assembly and annotation of Popillia japonica's genome with initial clues to its potential as an invasive pest.</title>
        <authorList>
            <person name="Cucini C."/>
            <person name="Boschi S."/>
            <person name="Funari R."/>
            <person name="Cardaioli E."/>
            <person name="Iannotti N."/>
            <person name="Marturano G."/>
            <person name="Paoli F."/>
            <person name="Bruttini M."/>
            <person name="Carapelli A."/>
            <person name="Frati F."/>
            <person name="Nardi F."/>
        </authorList>
    </citation>
    <scope>NUCLEOTIDE SEQUENCE [LARGE SCALE GENOMIC DNA]</scope>
    <source>
        <strain evidence="5">DMR45628</strain>
    </source>
</reference>
<dbReference type="InterPro" id="IPR040079">
    <property type="entry name" value="Glutathione_S-Trfase"/>
</dbReference>
<dbReference type="PRINTS" id="PR01625">
    <property type="entry name" value="GSTRNSFRASEO"/>
</dbReference>
<dbReference type="InterPro" id="IPR010987">
    <property type="entry name" value="Glutathione-S-Trfase_C-like"/>
</dbReference>
<feature type="domain" description="GST C-terminal" evidence="4">
    <location>
        <begin position="106"/>
        <end position="230"/>
    </location>
</feature>
<evidence type="ECO:0000259" key="3">
    <source>
        <dbReference type="PROSITE" id="PS50404"/>
    </source>
</evidence>
<dbReference type="SFLD" id="SFLDG00358">
    <property type="entry name" value="Main_(cytGST)"/>
    <property type="match status" value="1"/>
</dbReference>
<feature type="domain" description="GST N-terminal" evidence="3">
    <location>
        <begin position="23"/>
        <end position="101"/>
    </location>
</feature>
<protein>
    <submittedName>
        <fullName evidence="5">Glutathione S-transferase, N-terminal domain</fullName>
    </submittedName>
</protein>
<dbReference type="Proteomes" id="UP001458880">
    <property type="component" value="Unassembled WGS sequence"/>
</dbReference>
<dbReference type="PANTHER" id="PTHR43968">
    <property type="match status" value="1"/>
</dbReference>
<dbReference type="GO" id="GO:0006749">
    <property type="term" value="P:glutathione metabolic process"/>
    <property type="evidence" value="ECO:0007669"/>
    <property type="project" value="TreeGrafter"/>
</dbReference>
<dbReference type="Pfam" id="PF13417">
    <property type="entry name" value="GST_N_3"/>
    <property type="match status" value="1"/>
</dbReference>
<dbReference type="GO" id="GO:0005737">
    <property type="term" value="C:cytoplasm"/>
    <property type="evidence" value="ECO:0007669"/>
    <property type="project" value="InterPro"/>
</dbReference>
<dbReference type="InterPro" id="IPR005442">
    <property type="entry name" value="GST_omega"/>
</dbReference>
<dbReference type="Gene3D" id="3.40.30.10">
    <property type="entry name" value="Glutaredoxin"/>
    <property type="match status" value="1"/>
</dbReference>
<keyword evidence="6" id="KW-1185">Reference proteome</keyword>
<accession>A0AAW1IU36</accession>
<dbReference type="SUPFAM" id="SSF52833">
    <property type="entry name" value="Thioredoxin-like"/>
    <property type="match status" value="1"/>
</dbReference>
<dbReference type="PROSITE" id="PS50404">
    <property type="entry name" value="GST_NTER"/>
    <property type="match status" value="1"/>
</dbReference>
<dbReference type="InterPro" id="IPR050983">
    <property type="entry name" value="GST_Omega/HSP26"/>
</dbReference>
<name>A0AAW1IU36_POPJA</name>
<dbReference type="FunFam" id="1.20.1050.10:FF:000009">
    <property type="entry name" value="Glutathione S-transferase omega-1"/>
    <property type="match status" value="1"/>
</dbReference>
<dbReference type="InterPro" id="IPR004045">
    <property type="entry name" value="Glutathione_S-Trfase_N"/>
</dbReference>
<comment type="caution">
    <text evidence="5">The sequence shown here is derived from an EMBL/GenBank/DDBJ whole genome shotgun (WGS) entry which is preliminary data.</text>
</comment>
<sequence>MSLITAESKHFGLGSTNPPKQDDILRVYSMSLCPYAERARIILLAKKLRHEIVNIDLKRKPEWYLELNPQGKVPALDIGSKIIVESLDICDYLDETYPEPKLYPSDPQAKARDQELIKKFDKLIQQFYTTVRNLENKSISQYAEDFLPLLEEYENELKSRGDFFGGSEPRMVDYMIWPWAERAGVIDLEFGEKLPIPENKITHILKWCNNMKKLDAIEATLVSNERQYNLMQAYKSGNPVDYDSL</sequence>
<dbReference type="GO" id="GO:0004364">
    <property type="term" value="F:glutathione transferase activity"/>
    <property type="evidence" value="ECO:0007669"/>
    <property type="project" value="InterPro"/>
</dbReference>